<dbReference type="Pfam" id="PF09829">
    <property type="entry name" value="DUF2057"/>
    <property type="match status" value="1"/>
</dbReference>
<comment type="caution">
    <text evidence="3">The sequence shown here is derived from an EMBL/GenBank/DDBJ whole genome shotgun (WGS) entry which is preliminary data.</text>
</comment>
<evidence type="ECO:0000313" key="4">
    <source>
        <dbReference type="Proteomes" id="UP000591735"/>
    </source>
</evidence>
<evidence type="ECO:0000256" key="1">
    <source>
        <dbReference type="SAM" id="MobiDB-lite"/>
    </source>
</evidence>
<feature type="chain" id="PRO_5032637681" evidence="2">
    <location>
        <begin position="28"/>
        <end position="216"/>
    </location>
</feature>
<evidence type="ECO:0000313" key="3">
    <source>
        <dbReference type="EMBL" id="MBB5322182.1"/>
    </source>
</evidence>
<accession>A0A840UB11</accession>
<dbReference type="InterPro" id="IPR018635">
    <property type="entry name" value="UPF0319"/>
</dbReference>
<feature type="signal peptide" evidence="2">
    <location>
        <begin position="1"/>
        <end position="27"/>
    </location>
</feature>
<dbReference type="Proteomes" id="UP000591735">
    <property type="component" value="Unassembled WGS sequence"/>
</dbReference>
<organism evidence="3 4">
    <name type="scientific">Marinobacter oulmenensis</name>
    <dbReference type="NCBI Taxonomy" id="643747"/>
    <lineage>
        <taxon>Bacteria</taxon>
        <taxon>Pseudomonadati</taxon>
        <taxon>Pseudomonadota</taxon>
        <taxon>Gammaproteobacteria</taxon>
        <taxon>Pseudomonadales</taxon>
        <taxon>Marinobacteraceae</taxon>
        <taxon>Marinobacter</taxon>
    </lineage>
</organism>
<keyword evidence="2" id="KW-0732">Signal</keyword>
<dbReference type="AlphaFoldDB" id="A0A840UB11"/>
<gene>
    <name evidence="3" type="ORF">HNR38_002677</name>
</gene>
<evidence type="ECO:0000256" key="2">
    <source>
        <dbReference type="SAM" id="SignalP"/>
    </source>
</evidence>
<dbReference type="EMBL" id="JACHFE010000007">
    <property type="protein sequence ID" value="MBB5322182.1"/>
    <property type="molecule type" value="Genomic_DNA"/>
</dbReference>
<feature type="compositionally biased region" description="Polar residues" evidence="1">
    <location>
        <begin position="168"/>
        <end position="177"/>
    </location>
</feature>
<name>A0A840UB11_9GAMM</name>
<dbReference type="RefSeq" id="WP_183705079.1">
    <property type="nucleotide sequence ID" value="NZ_JACHFE010000007.1"/>
</dbReference>
<keyword evidence="4" id="KW-1185">Reference proteome</keyword>
<feature type="region of interest" description="Disordered" evidence="1">
    <location>
        <begin position="156"/>
        <end position="189"/>
    </location>
</feature>
<proteinExistence type="predicted"/>
<reference evidence="3 4" key="1">
    <citation type="submission" date="2020-08" db="EMBL/GenBank/DDBJ databases">
        <title>Genomic Encyclopedia of Type Strains, Phase IV (KMG-IV): sequencing the most valuable type-strain genomes for metagenomic binning, comparative biology and taxonomic classification.</title>
        <authorList>
            <person name="Goeker M."/>
        </authorList>
    </citation>
    <scope>NUCLEOTIDE SEQUENCE [LARGE SCALE GENOMIC DNA]</scope>
    <source>
        <strain evidence="3 4">DSM 22359</strain>
    </source>
</reference>
<sequence>MSRVSVILRLALLVLASAYIAGCASSAAQLNAWDGNPQGSANPAVLEAPGSIQVKSINGMSMQTYLLEDLALDYGILPGDAEVIFTYKSIWANPRVTDNDESSVSVVETEPQVVRFNARAGATYRFEFDKPDNRREAERMKDDFAVTVVSSNGSEVASSSEWDGRSMFDQSATSTAGTAGGNRTVLPQGNTLEQLKGLWEQANQEEKRTFLRWAFE</sequence>
<protein>
    <submittedName>
        <fullName evidence="3">Uncharacterized protein YccT (UPF0319 family)</fullName>
    </submittedName>
</protein>